<gene>
    <name evidence="3" type="ORF">AO703_10325</name>
</gene>
<dbReference type="PRINTS" id="PR00111">
    <property type="entry name" value="ABHYDROLASE"/>
</dbReference>
<evidence type="ECO:0000313" key="4">
    <source>
        <dbReference type="Proteomes" id="UP000069162"/>
    </source>
</evidence>
<dbReference type="Gene3D" id="3.40.50.1820">
    <property type="entry name" value="alpha/beta hydrolase"/>
    <property type="match status" value="1"/>
</dbReference>
<dbReference type="AlphaFoldDB" id="A0A806XCZ9"/>
<dbReference type="Proteomes" id="UP000069162">
    <property type="component" value="Chromosome"/>
</dbReference>
<accession>A0A806XCZ9</accession>
<sequence length="252" mass="27040">MNVMISRVAGAAVRWHDLPGDGDPIVFIHGLGCASSYEYPRLASDPALSGRRAILIDLPGSGFSDKPADYDYSISHQAEVVAEVLTHHGVSRYFLYGHSMGGSIAIELAERACAQVLALAVSEPNFHAGGGEFSRRIVEQTERAFVDRGFRQMVEAETSAWKGCLQNTAPWAVWRGARSLVEGVTPSWWARFAQLSCPKALIVGERSLPDADAQKAAAAGIPLHAIADAGHSMSWENPSALAETLAHIFTSG</sequence>
<evidence type="ECO:0000313" key="3">
    <source>
        <dbReference type="EMBL" id="ALR76679.1"/>
    </source>
</evidence>
<dbReference type="SUPFAM" id="SSF53474">
    <property type="entry name" value="alpha/beta-Hydrolases"/>
    <property type="match status" value="1"/>
</dbReference>
<proteinExistence type="predicted"/>
<protein>
    <submittedName>
        <fullName evidence="3">Alpha/beta hydrolase</fullName>
    </submittedName>
</protein>
<evidence type="ECO:0000256" key="1">
    <source>
        <dbReference type="ARBA" id="ARBA00022801"/>
    </source>
</evidence>
<keyword evidence="1 3" id="KW-0378">Hydrolase</keyword>
<reference evidence="4" key="1">
    <citation type="submission" date="2015-10" db="EMBL/GenBank/DDBJ databases">
        <title>Complete Genome Sequencing of Klebsiella sp. strain G5.</title>
        <authorList>
            <person name="Chan K.-G."/>
            <person name="Chen J.-W."/>
        </authorList>
    </citation>
    <scope>NUCLEOTIDE SEQUENCE [LARGE SCALE GENOMIC DNA]</scope>
    <source>
        <strain evidence="4">G5</strain>
    </source>
</reference>
<dbReference type="GO" id="GO:0016020">
    <property type="term" value="C:membrane"/>
    <property type="evidence" value="ECO:0007669"/>
    <property type="project" value="TreeGrafter"/>
</dbReference>
<name>A0A806XCZ9_9ENTR</name>
<dbReference type="GO" id="GO:0016787">
    <property type="term" value="F:hydrolase activity"/>
    <property type="evidence" value="ECO:0007669"/>
    <property type="project" value="UniProtKB-KW"/>
</dbReference>
<dbReference type="Pfam" id="PF00561">
    <property type="entry name" value="Abhydrolase_1"/>
    <property type="match status" value="1"/>
</dbReference>
<dbReference type="InterPro" id="IPR000073">
    <property type="entry name" value="AB_hydrolase_1"/>
</dbReference>
<dbReference type="OrthoDB" id="5853561at2"/>
<evidence type="ECO:0000259" key="2">
    <source>
        <dbReference type="Pfam" id="PF00561"/>
    </source>
</evidence>
<dbReference type="KEGG" id="kle:AO703_10325"/>
<dbReference type="PANTHER" id="PTHR43798:SF31">
    <property type="entry name" value="AB HYDROLASE SUPERFAMILY PROTEIN YCLE"/>
    <property type="match status" value="1"/>
</dbReference>
<dbReference type="InterPro" id="IPR050266">
    <property type="entry name" value="AB_hydrolase_sf"/>
</dbReference>
<dbReference type="EMBL" id="CP012871">
    <property type="protein sequence ID" value="ALR76679.1"/>
    <property type="molecule type" value="Genomic_DNA"/>
</dbReference>
<dbReference type="RefSeq" id="WP_062741150.1">
    <property type="nucleotide sequence ID" value="NZ_CP012871.1"/>
</dbReference>
<dbReference type="PANTHER" id="PTHR43798">
    <property type="entry name" value="MONOACYLGLYCEROL LIPASE"/>
    <property type="match status" value="1"/>
</dbReference>
<organism evidence="3 4">
    <name type="scientific">[Enterobacter] lignolyticus</name>
    <dbReference type="NCBI Taxonomy" id="1334193"/>
    <lineage>
        <taxon>Bacteria</taxon>
        <taxon>Pseudomonadati</taxon>
        <taxon>Pseudomonadota</taxon>
        <taxon>Gammaproteobacteria</taxon>
        <taxon>Enterobacterales</taxon>
        <taxon>Enterobacteriaceae</taxon>
        <taxon>Pluralibacter</taxon>
    </lineage>
</organism>
<feature type="domain" description="AB hydrolase-1" evidence="2">
    <location>
        <begin position="24"/>
        <end position="127"/>
    </location>
</feature>
<dbReference type="InterPro" id="IPR029058">
    <property type="entry name" value="AB_hydrolase_fold"/>
</dbReference>